<gene>
    <name evidence="4" type="primary">LOC108082708</name>
</gene>
<dbReference type="OrthoDB" id="6356110at2759"/>
<feature type="transmembrane region" description="Helical" evidence="1">
    <location>
        <begin position="166"/>
        <end position="184"/>
    </location>
</feature>
<evidence type="ECO:0008006" key="5">
    <source>
        <dbReference type="Google" id="ProtNLM"/>
    </source>
</evidence>
<name>A0A6P4JFX1_DROKI</name>
<keyword evidence="1" id="KW-0812">Transmembrane</keyword>
<sequence>MRAEYYFLFLLIAGCQSHSVFEKIGDGYYFIGSEKTADHYFDWFIARRACWRNVSNLVSVETSEELTALEDYIVSRGYPDGSTFATSGHNFYSQPPFSWEGSNKPVNFARWAPNSKVFVEKSYLSLELINSSLYMRRSYGLDDYFICEYRLSANQLWLYLDPTTRIGIVLVIGCLASLGLLILLHRWMPRRKPVQSPDDKESLI</sequence>
<keyword evidence="3" id="KW-1185">Reference proteome</keyword>
<reference evidence="4" key="2">
    <citation type="submission" date="2025-08" db="UniProtKB">
        <authorList>
            <consortium name="RefSeq"/>
        </authorList>
    </citation>
    <scope>IDENTIFICATION</scope>
    <source>
        <strain evidence="4">14028-0561.14</strain>
        <tissue evidence="4">Whole fly</tissue>
    </source>
</reference>
<evidence type="ECO:0000256" key="1">
    <source>
        <dbReference type="SAM" id="Phobius"/>
    </source>
</evidence>
<keyword evidence="2" id="KW-0732">Signal</keyword>
<evidence type="ECO:0000313" key="4">
    <source>
        <dbReference type="RefSeq" id="XP_017033704.1"/>
    </source>
</evidence>
<accession>A0A6P4JFX1</accession>
<dbReference type="CDD" id="cd00037">
    <property type="entry name" value="CLECT"/>
    <property type="match status" value="1"/>
</dbReference>
<keyword evidence="1" id="KW-1133">Transmembrane helix</keyword>
<dbReference type="SUPFAM" id="SSF56436">
    <property type="entry name" value="C-type lectin-like"/>
    <property type="match status" value="1"/>
</dbReference>
<dbReference type="AlphaFoldDB" id="A0A6P4JFX1"/>
<dbReference type="RefSeq" id="XP_017033704.1">
    <property type="nucleotide sequence ID" value="XM_017178215.3"/>
</dbReference>
<proteinExistence type="predicted"/>
<organism evidence="3 4">
    <name type="scientific">Drosophila kikkawai</name>
    <name type="common">Fruit fly</name>
    <dbReference type="NCBI Taxonomy" id="30033"/>
    <lineage>
        <taxon>Eukaryota</taxon>
        <taxon>Metazoa</taxon>
        <taxon>Ecdysozoa</taxon>
        <taxon>Arthropoda</taxon>
        <taxon>Hexapoda</taxon>
        <taxon>Insecta</taxon>
        <taxon>Pterygota</taxon>
        <taxon>Neoptera</taxon>
        <taxon>Endopterygota</taxon>
        <taxon>Diptera</taxon>
        <taxon>Brachycera</taxon>
        <taxon>Muscomorpha</taxon>
        <taxon>Ephydroidea</taxon>
        <taxon>Drosophilidae</taxon>
        <taxon>Drosophila</taxon>
        <taxon>Sophophora</taxon>
    </lineage>
</organism>
<keyword evidence="1" id="KW-0472">Membrane</keyword>
<protein>
    <recommendedName>
        <fullName evidence="5">C-type lectin domain-containing protein</fullName>
    </recommendedName>
</protein>
<feature type="signal peptide" evidence="2">
    <location>
        <begin position="1"/>
        <end position="17"/>
    </location>
</feature>
<dbReference type="InterPro" id="IPR016187">
    <property type="entry name" value="CTDL_fold"/>
</dbReference>
<dbReference type="PROSITE" id="PS51257">
    <property type="entry name" value="PROKAR_LIPOPROTEIN"/>
    <property type="match status" value="1"/>
</dbReference>
<evidence type="ECO:0000256" key="2">
    <source>
        <dbReference type="SAM" id="SignalP"/>
    </source>
</evidence>
<dbReference type="Proteomes" id="UP001652661">
    <property type="component" value="Chromosome 2L"/>
</dbReference>
<dbReference type="InterPro" id="IPR016186">
    <property type="entry name" value="C-type_lectin-like/link_sf"/>
</dbReference>
<feature type="chain" id="PRO_5028349365" description="C-type lectin domain-containing protein" evidence="2">
    <location>
        <begin position="18"/>
        <end position="204"/>
    </location>
</feature>
<reference evidence="3" key="1">
    <citation type="submission" date="2025-05" db="UniProtKB">
        <authorList>
            <consortium name="RefSeq"/>
        </authorList>
    </citation>
    <scope>NUCLEOTIDE SEQUENCE [LARGE SCALE GENOMIC DNA]</scope>
    <source>
        <strain evidence="3">14028-0561.14</strain>
    </source>
</reference>
<evidence type="ECO:0000313" key="3">
    <source>
        <dbReference type="Proteomes" id="UP001652661"/>
    </source>
</evidence>
<dbReference type="GeneID" id="108082708"/>
<dbReference type="Gene3D" id="3.10.100.10">
    <property type="entry name" value="Mannose-Binding Protein A, subunit A"/>
    <property type="match status" value="1"/>
</dbReference>